<accession>M7DFK5</accession>
<evidence type="ECO:0000313" key="3">
    <source>
        <dbReference type="Proteomes" id="UP000011960"/>
    </source>
</evidence>
<organism evidence="2 3">
    <name type="scientific">Marinobacter santoriniensis NKSG1</name>
    <dbReference type="NCBI Taxonomy" id="1288826"/>
    <lineage>
        <taxon>Bacteria</taxon>
        <taxon>Pseudomonadati</taxon>
        <taxon>Pseudomonadota</taxon>
        <taxon>Gammaproteobacteria</taxon>
        <taxon>Pseudomonadales</taxon>
        <taxon>Marinobacteraceae</taxon>
        <taxon>Marinobacter</taxon>
    </lineage>
</organism>
<dbReference type="STRING" id="1288826.MSNKSG1_05788"/>
<gene>
    <name evidence="2" type="ORF">MSNKSG1_05788</name>
</gene>
<dbReference type="InterPro" id="IPR029052">
    <property type="entry name" value="Metallo-depent_PP-like"/>
</dbReference>
<dbReference type="OrthoDB" id="332939at2"/>
<dbReference type="GO" id="GO:0016787">
    <property type="term" value="F:hydrolase activity"/>
    <property type="evidence" value="ECO:0007669"/>
    <property type="project" value="InterPro"/>
</dbReference>
<dbReference type="InterPro" id="IPR051693">
    <property type="entry name" value="UPF0046_metallophosphoest"/>
</dbReference>
<dbReference type="RefSeq" id="WP_008938305.1">
    <property type="nucleotide sequence ID" value="NZ_APAT01000014.1"/>
</dbReference>
<dbReference type="eggNOG" id="COG2129">
    <property type="taxonomic scope" value="Bacteria"/>
</dbReference>
<dbReference type="AlphaFoldDB" id="M7DFK5"/>
<dbReference type="EMBL" id="APAT01000014">
    <property type="protein sequence ID" value="EMP56432.1"/>
    <property type="molecule type" value="Genomic_DNA"/>
</dbReference>
<dbReference type="SUPFAM" id="SSF56300">
    <property type="entry name" value="Metallo-dependent phosphatases"/>
    <property type="match status" value="1"/>
</dbReference>
<evidence type="ECO:0000259" key="1">
    <source>
        <dbReference type="Pfam" id="PF00149"/>
    </source>
</evidence>
<dbReference type="PANTHER" id="PTHR12905">
    <property type="entry name" value="METALLOPHOSPHOESTERASE"/>
    <property type="match status" value="1"/>
</dbReference>
<comment type="caution">
    <text evidence="2">The sequence shown here is derived from an EMBL/GenBank/DDBJ whole genome shotgun (WGS) entry which is preliminary data.</text>
</comment>
<sequence length="215" mass="24255">MRIVCISDTHSRHEEIEHVPEGDVLVHAGDCLAYGSLSNLQDFDAWLGTLPHRHKIFVAGNHDTCFEDEPGLARKTVTNATYLEDSGVEIEGFKFWGSPWTPRFFDWAFNAKRGPQLFEKWQKIPLDTDVLITHGPPKGILDTVTTRDGKQQVGCNDLLRRLSELKSLKAHIFGHIHGGYGTEVQGSSRKIRFVNASICTEQYEASNHPIIFDIE</sequence>
<evidence type="ECO:0000313" key="2">
    <source>
        <dbReference type="EMBL" id="EMP56432.1"/>
    </source>
</evidence>
<dbReference type="PATRIC" id="fig|1288826.3.peg.1119"/>
<dbReference type="CDD" id="cd07379">
    <property type="entry name" value="MPP_239FB"/>
    <property type="match status" value="1"/>
</dbReference>
<feature type="domain" description="Calcineurin-like phosphoesterase" evidence="1">
    <location>
        <begin position="1"/>
        <end position="178"/>
    </location>
</feature>
<dbReference type="Gene3D" id="3.60.21.10">
    <property type="match status" value="1"/>
</dbReference>
<dbReference type="PANTHER" id="PTHR12905:SF0">
    <property type="entry name" value="CALCINEURIN-LIKE PHOSPHOESTERASE DOMAIN-CONTAINING PROTEIN"/>
    <property type="match status" value="1"/>
</dbReference>
<dbReference type="InterPro" id="IPR004843">
    <property type="entry name" value="Calcineurin-like_PHP"/>
</dbReference>
<reference evidence="2 3" key="1">
    <citation type="journal article" date="2013" name="Genome Announc.">
        <title>Genome Sequence of Hydrothermal Arsenic-Respiring Bacterium Marinobacter santoriniensis NKSG1T.</title>
        <authorList>
            <person name="Handley K.M."/>
            <person name="Upton M."/>
            <person name="Beatson S.A."/>
            <person name="Hery M."/>
            <person name="Lloyd J.R."/>
        </authorList>
    </citation>
    <scope>NUCLEOTIDE SEQUENCE [LARGE SCALE GENOMIC DNA]</scope>
    <source>
        <strain evidence="2 3">NKSG1</strain>
    </source>
</reference>
<proteinExistence type="predicted"/>
<keyword evidence="3" id="KW-1185">Reference proteome</keyword>
<dbReference type="Pfam" id="PF00149">
    <property type="entry name" value="Metallophos"/>
    <property type="match status" value="1"/>
</dbReference>
<dbReference type="Proteomes" id="UP000011960">
    <property type="component" value="Unassembled WGS sequence"/>
</dbReference>
<name>M7DFK5_9GAMM</name>
<protein>
    <submittedName>
        <fullName evidence="2">Metallophosphoesterase</fullName>
    </submittedName>
</protein>